<accession>A0ABM8W4Z6</accession>
<evidence type="ECO:0000313" key="1">
    <source>
        <dbReference type="EMBL" id="CAG8526357.1"/>
    </source>
</evidence>
<evidence type="ECO:0000313" key="2">
    <source>
        <dbReference type="Proteomes" id="UP000789901"/>
    </source>
</evidence>
<reference evidence="1 2" key="1">
    <citation type="submission" date="2021-06" db="EMBL/GenBank/DDBJ databases">
        <authorList>
            <person name="Kallberg Y."/>
            <person name="Tangrot J."/>
            <person name="Rosling A."/>
        </authorList>
    </citation>
    <scope>NUCLEOTIDE SEQUENCE [LARGE SCALE GENOMIC DNA]</scope>
    <source>
        <strain evidence="1 2">120-4 pot B 10/14</strain>
    </source>
</reference>
<comment type="caution">
    <text evidence="1">The sequence shown here is derived from an EMBL/GenBank/DDBJ whole genome shotgun (WGS) entry which is preliminary data.</text>
</comment>
<dbReference type="EMBL" id="CAJVQB010001214">
    <property type="protein sequence ID" value="CAG8526357.1"/>
    <property type="molecule type" value="Genomic_DNA"/>
</dbReference>
<gene>
    <name evidence="1" type="ORF">GMARGA_LOCUS3408</name>
</gene>
<name>A0ABM8W4Z6_GIGMA</name>
<dbReference type="Proteomes" id="UP000789901">
    <property type="component" value="Unassembled WGS sequence"/>
</dbReference>
<organism evidence="1 2">
    <name type="scientific">Gigaspora margarita</name>
    <dbReference type="NCBI Taxonomy" id="4874"/>
    <lineage>
        <taxon>Eukaryota</taxon>
        <taxon>Fungi</taxon>
        <taxon>Fungi incertae sedis</taxon>
        <taxon>Mucoromycota</taxon>
        <taxon>Glomeromycotina</taxon>
        <taxon>Glomeromycetes</taxon>
        <taxon>Diversisporales</taxon>
        <taxon>Gigasporaceae</taxon>
        <taxon>Gigaspora</taxon>
    </lineage>
</organism>
<sequence>MYIKNLISFSSKRVTFLNPGNLLYFSTTTNSSNTLQKSINNNNNQNLINYNCKCLDCSIPFFKNNNSYTYNKDKQNLILQVCKKILSGIQLDHNRAELLYDRKSMIHDQITNYHDIKNFIDHEFKDLINSNKLFYEKYDGTTKRPNKLIFHWTINLDDLLGKLFNLSSKWYIPFSQYLRIRHKNQILKWSMYKDISVQEHLLKSQLINNLSIYLPGFKYLYTFEWNYVLNKPHYGQGDFIFASDFGVFCVVEVKHMKTITGSTARKARNLARKVVGLQALKYKMLALKKFDKQQLTVISAIFINGLNWNKNENDVYLIFVNDVDKKIAQVIGKKYKKELKKLNSDANTGHHHRGAGESFYGNTTSYGCGCGK</sequence>
<keyword evidence="2" id="KW-1185">Reference proteome</keyword>
<proteinExistence type="predicted"/>
<protein>
    <submittedName>
        <fullName evidence="1">4643_t:CDS:1</fullName>
    </submittedName>
</protein>